<dbReference type="STRING" id="453304.ATC03_10940"/>
<accession>A0A191WG53</accession>
<proteinExistence type="predicted"/>
<dbReference type="Proteomes" id="UP000078437">
    <property type="component" value="Chromosome"/>
</dbReference>
<dbReference type="AlphaFoldDB" id="A0A191WG53"/>
<name>A0A191WG53_9MICO</name>
<gene>
    <name evidence="1" type="ORF">ATC03_10940</name>
</gene>
<evidence type="ECO:0000313" key="1">
    <source>
        <dbReference type="EMBL" id="ANJ27164.1"/>
    </source>
</evidence>
<reference evidence="2" key="2">
    <citation type="submission" date="2016-01" db="EMBL/GenBank/DDBJ databases">
        <title>Complete genome sequence of Agromyces aureus AR33T and comparison with related organisms.</title>
        <authorList>
            <person name="Corretto E."/>
            <person name="Antonielli L."/>
            <person name="Sessitsch A."/>
            <person name="Brader G."/>
        </authorList>
    </citation>
    <scope>NUCLEOTIDE SEQUENCE [LARGE SCALE GENOMIC DNA]</scope>
    <source>
        <strain evidence="2">AR33</strain>
    </source>
</reference>
<protein>
    <submittedName>
        <fullName evidence="1">Uncharacterized protein</fullName>
    </submittedName>
</protein>
<evidence type="ECO:0000313" key="2">
    <source>
        <dbReference type="Proteomes" id="UP000078437"/>
    </source>
</evidence>
<keyword evidence="2" id="KW-1185">Reference proteome</keyword>
<reference evidence="1 2" key="1">
    <citation type="journal article" date="2016" name="Int. J. Syst. Evol. Microbiol.">
        <title>Agromyces aureus sp. nov., isolated from the rhizosphere of Salix caprea L. grown in a heavy-metal-contaminated soil.</title>
        <authorList>
            <person name="Corretto E."/>
            <person name="Antonielli L."/>
            <person name="Sessitsch A."/>
            <person name="Compant S."/>
            <person name="Gorfer M."/>
            <person name="Kuffner M."/>
            <person name="Brader G."/>
        </authorList>
    </citation>
    <scope>NUCLEOTIDE SEQUENCE [LARGE SCALE GENOMIC DNA]</scope>
    <source>
        <strain evidence="1 2">AR33</strain>
    </source>
</reference>
<dbReference type="EMBL" id="CP013979">
    <property type="protein sequence ID" value="ANJ27164.1"/>
    <property type="molecule type" value="Genomic_DNA"/>
</dbReference>
<organism evidence="1 2">
    <name type="scientific">Agromyces aureus</name>
    <dbReference type="NCBI Taxonomy" id="453304"/>
    <lineage>
        <taxon>Bacteria</taxon>
        <taxon>Bacillati</taxon>
        <taxon>Actinomycetota</taxon>
        <taxon>Actinomycetes</taxon>
        <taxon>Micrococcales</taxon>
        <taxon>Microbacteriaceae</taxon>
        <taxon>Agromyces</taxon>
    </lineage>
</organism>
<sequence length="113" mass="11717">MYSKDRLWAGLLSTSGPQGGVIRVPDLFAGIDWWHSTAGFQVRARGRFGDLDVALGGTRSGTTLLIVGGPGALECPSCELDDRILDAAAMTVIDPWGNVAAIAVTTAHHGAAA</sequence>
<dbReference type="KEGG" id="agy:ATC03_10940"/>